<protein>
    <submittedName>
        <fullName evidence="3">13309_t:CDS:1</fullName>
    </submittedName>
</protein>
<dbReference type="InterPro" id="IPR009071">
    <property type="entry name" value="HMG_box_dom"/>
</dbReference>
<dbReference type="GO" id="GO:0005634">
    <property type="term" value="C:nucleus"/>
    <property type="evidence" value="ECO:0007669"/>
    <property type="project" value="UniProtKB-UniRule"/>
</dbReference>
<gene>
    <name evidence="3" type="ORF">AMORRO_LOCUS5147</name>
</gene>
<keyword evidence="1" id="KW-0539">Nucleus</keyword>
<dbReference type="PROSITE" id="PS50118">
    <property type="entry name" value="HMG_BOX_2"/>
    <property type="match status" value="1"/>
</dbReference>
<accession>A0A9N9AQN9</accession>
<evidence type="ECO:0000259" key="2">
    <source>
        <dbReference type="PROSITE" id="PS50118"/>
    </source>
</evidence>
<organism evidence="3 4">
    <name type="scientific">Acaulospora morrowiae</name>
    <dbReference type="NCBI Taxonomy" id="94023"/>
    <lineage>
        <taxon>Eukaryota</taxon>
        <taxon>Fungi</taxon>
        <taxon>Fungi incertae sedis</taxon>
        <taxon>Mucoromycota</taxon>
        <taxon>Glomeromycotina</taxon>
        <taxon>Glomeromycetes</taxon>
        <taxon>Diversisporales</taxon>
        <taxon>Acaulosporaceae</taxon>
        <taxon>Acaulospora</taxon>
    </lineage>
</organism>
<dbReference type="AlphaFoldDB" id="A0A9N9AQN9"/>
<reference evidence="3" key="1">
    <citation type="submission" date="2021-06" db="EMBL/GenBank/DDBJ databases">
        <authorList>
            <person name="Kallberg Y."/>
            <person name="Tangrot J."/>
            <person name="Rosling A."/>
        </authorList>
    </citation>
    <scope>NUCLEOTIDE SEQUENCE</scope>
    <source>
        <strain evidence="3">CL551</strain>
    </source>
</reference>
<name>A0A9N9AQN9_9GLOM</name>
<dbReference type="Pfam" id="PF00505">
    <property type="entry name" value="HMG_box"/>
    <property type="match status" value="1"/>
</dbReference>
<dbReference type="EMBL" id="CAJVPV010003014">
    <property type="protein sequence ID" value="CAG8541464.1"/>
    <property type="molecule type" value="Genomic_DNA"/>
</dbReference>
<dbReference type="OrthoDB" id="6247875at2759"/>
<dbReference type="InterPro" id="IPR036910">
    <property type="entry name" value="HMG_box_dom_sf"/>
</dbReference>
<proteinExistence type="predicted"/>
<dbReference type="GO" id="GO:0003677">
    <property type="term" value="F:DNA binding"/>
    <property type="evidence" value="ECO:0007669"/>
    <property type="project" value="UniProtKB-UniRule"/>
</dbReference>
<dbReference type="SMART" id="SM00398">
    <property type="entry name" value="HMG"/>
    <property type="match status" value="1"/>
</dbReference>
<evidence type="ECO:0000313" key="3">
    <source>
        <dbReference type="EMBL" id="CAG8541464.1"/>
    </source>
</evidence>
<comment type="caution">
    <text evidence="3">The sequence shown here is derived from an EMBL/GenBank/DDBJ whole genome shotgun (WGS) entry which is preliminary data.</text>
</comment>
<keyword evidence="1" id="KW-0238">DNA-binding</keyword>
<dbReference type="Proteomes" id="UP000789342">
    <property type="component" value="Unassembled WGS sequence"/>
</dbReference>
<sequence length="195" mass="23005">MSDTDVNTEFIAKVERSKLFPCPLEVDELEVDSKCTQGKQKNPPRWMNSYIVFRRALGLLLKGAKMDGKQLTLLARKMWNESSECEKEEYKNISLELRERHRKRYPEFDEDVCLKPYCELNFDGFDDNGLNEDYSQPSIGPSNYPFYQGELIVVPQYQLQNNELYSFPYVEFYFGTQCSLTQLHEDFVRENTICR</sequence>
<evidence type="ECO:0000256" key="1">
    <source>
        <dbReference type="PROSITE-ProRule" id="PRU00267"/>
    </source>
</evidence>
<feature type="DNA-binding region" description="HMG box" evidence="1">
    <location>
        <begin position="43"/>
        <end position="109"/>
    </location>
</feature>
<dbReference type="SUPFAM" id="SSF47095">
    <property type="entry name" value="HMG-box"/>
    <property type="match status" value="1"/>
</dbReference>
<feature type="domain" description="HMG box" evidence="2">
    <location>
        <begin position="43"/>
        <end position="109"/>
    </location>
</feature>
<keyword evidence="4" id="KW-1185">Reference proteome</keyword>
<evidence type="ECO:0000313" key="4">
    <source>
        <dbReference type="Proteomes" id="UP000789342"/>
    </source>
</evidence>
<dbReference type="Gene3D" id="1.10.30.10">
    <property type="entry name" value="High mobility group box domain"/>
    <property type="match status" value="1"/>
</dbReference>